<accession>A0A0C9U565</accession>
<dbReference type="AlphaFoldDB" id="A0A0C9U565"/>
<protein>
    <submittedName>
        <fullName evidence="1">Uncharacterized protein</fullName>
    </submittedName>
</protein>
<name>A0A0C9U565_SPHS4</name>
<sequence length="78" mass="8872">MFFSGSTTPDDAPQEFVLKNTDSIGQWGYIAPIRPYLATFKENQRTASQDTKVASLLSWEEETKIKVQSAPTWRNMTN</sequence>
<dbReference type="Proteomes" id="UP000054279">
    <property type="component" value="Unassembled WGS sequence"/>
</dbReference>
<organism evidence="1 2">
    <name type="scientific">Sphaerobolus stellatus (strain SS14)</name>
    <dbReference type="NCBI Taxonomy" id="990650"/>
    <lineage>
        <taxon>Eukaryota</taxon>
        <taxon>Fungi</taxon>
        <taxon>Dikarya</taxon>
        <taxon>Basidiomycota</taxon>
        <taxon>Agaricomycotina</taxon>
        <taxon>Agaricomycetes</taxon>
        <taxon>Phallomycetidae</taxon>
        <taxon>Geastrales</taxon>
        <taxon>Sphaerobolaceae</taxon>
        <taxon>Sphaerobolus</taxon>
    </lineage>
</organism>
<dbReference type="HOGENOM" id="CLU_2623577_0_0_1"/>
<reference evidence="1 2" key="1">
    <citation type="submission" date="2014-06" db="EMBL/GenBank/DDBJ databases">
        <title>Evolutionary Origins and Diversification of the Mycorrhizal Mutualists.</title>
        <authorList>
            <consortium name="DOE Joint Genome Institute"/>
            <consortium name="Mycorrhizal Genomics Consortium"/>
            <person name="Kohler A."/>
            <person name="Kuo A."/>
            <person name="Nagy L.G."/>
            <person name="Floudas D."/>
            <person name="Copeland A."/>
            <person name="Barry K.W."/>
            <person name="Cichocki N."/>
            <person name="Veneault-Fourrey C."/>
            <person name="LaButti K."/>
            <person name="Lindquist E.A."/>
            <person name="Lipzen A."/>
            <person name="Lundell T."/>
            <person name="Morin E."/>
            <person name="Murat C."/>
            <person name="Riley R."/>
            <person name="Ohm R."/>
            <person name="Sun H."/>
            <person name="Tunlid A."/>
            <person name="Henrissat B."/>
            <person name="Grigoriev I.V."/>
            <person name="Hibbett D.S."/>
            <person name="Martin F."/>
        </authorList>
    </citation>
    <scope>NUCLEOTIDE SEQUENCE [LARGE SCALE GENOMIC DNA]</scope>
    <source>
        <strain evidence="1 2">SS14</strain>
    </source>
</reference>
<proteinExistence type="predicted"/>
<evidence type="ECO:0000313" key="2">
    <source>
        <dbReference type="Proteomes" id="UP000054279"/>
    </source>
</evidence>
<evidence type="ECO:0000313" key="1">
    <source>
        <dbReference type="EMBL" id="KIJ29379.1"/>
    </source>
</evidence>
<gene>
    <name evidence="1" type="ORF">M422DRAFT_269216</name>
</gene>
<keyword evidence="2" id="KW-1185">Reference proteome</keyword>
<dbReference type="EMBL" id="KN837284">
    <property type="protein sequence ID" value="KIJ29379.1"/>
    <property type="molecule type" value="Genomic_DNA"/>
</dbReference>